<dbReference type="InterPro" id="IPR028427">
    <property type="entry name" value="Met_Sox_Rdtase_MsrB"/>
</dbReference>
<dbReference type="PANTHER" id="PTHR10173:SF59">
    <property type="entry name" value="PEPTIDE METHIONINE SULFOXIDE REDUCTASE MSRA_MSRB"/>
    <property type="match status" value="1"/>
</dbReference>
<comment type="similarity">
    <text evidence="2">In the N-terminal section; belongs to the MsrA Met sulfoxide reductase family.</text>
</comment>
<gene>
    <name evidence="8" type="ORF">S06H3_50233</name>
</gene>
<dbReference type="InterPro" id="IPR002569">
    <property type="entry name" value="Met_Sox_Rdtase_MsrA_dom"/>
</dbReference>
<dbReference type="HAMAP" id="MF_01400">
    <property type="entry name" value="MsrB"/>
    <property type="match status" value="1"/>
</dbReference>
<keyword evidence="4" id="KW-0560">Oxidoreductase</keyword>
<dbReference type="GO" id="GO:0006979">
    <property type="term" value="P:response to oxidative stress"/>
    <property type="evidence" value="ECO:0007669"/>
    <property type="project" value="InterPro"/>
</dbReference>
<keyword evidence="5" id="KW-0511">Multifunctional enzyme</keyword>
<dbReference type="GO" id="GO:0008113">
    <property type="term" value="F:peptide-methionine (S)-S-oxide reductase activity"/>
    <property type="evidence" value="ECO:0007669"/>
    <property type="project" value="UniProtKB-EC"/>
</dbReference>
<dbReference type="EMBL" id="BARV01031787">
    <property type="protein sequence ID" value="GAI41620.1"/>
    <property type="molecule type" value="Genomic_DNA"/>
</dbReference>
<dbReference type="PANTHER" id="PTHR10173">
    <property type="entry name" value="METHIONINE SULFOXIDE REDUCTASE"/>
    <property type="match status" value="1"/>
</dbReference>
<protein>
    <recommendedName>
        <fullName evidence="3">peptide-methionine (S)-S-oxide reductase</fullName>
        <ecNumber evidence="3">1.8.4.11</ecNumber>
    </recommendedName>
</protein>
<feature type="domain" description="MsrB" evidence="7">
    <location>
        <begin position="80"/>
        <end position="202"/>
    </location>
</feature>
<evidence type="ECO:0000256" key="1">
    <source>
        <dbReference type="ARBA" id="ARBA00008076"/>
    </source>
</evidence>
<reference evidence="8" key="1">
    <citation type="journal article" date="2014" name="Front. Microbiol.">
        <title>High frequency of phylogenetically diverse reductive dehalogenase-homologous genes in deep subseafloor sedimentary metagenomes.</title>
        <authorList>
            <person name="Kawai M."/>
            <person name="Futagami T."/>
            <person name="Toyoda A."/>
            <person name="Takaki Y."/>
            <person name="Nishi S."/>
            <person name="Hori S."/>
            <person name="Arai W."/>
            <person name="Tsubouchi T."/>
            <person name="Morono Y."/>
            <person name="Uchiyama I."/>
            <person name="Ito T."/>
            <person name="Fujiyama A."/>
            <person name="Inagaki F."/>
            <person name="Takami H."/>
        </authorList>
    </citation>
    <scope>NUCLEOTIDE SEQUENCE</scope>
    <source>
        <strain evidence="8">Expedition CK06-06</strain>
    </source>
</reference>
<dbReference type="Pfam" id="PF01625">
    <property type="entry name" value="PMSR"/>
    <property type="match status" value="1"/>
</dbReference>
<comment type="function">
    <text evidence="6">Has an important function as a repair enzyme for proteins that have been inactivated by oxidation. Catalyzes the reversible oxidation-reduction of methionine sulfoxide in proteins to methionine.</text>
</comment>
<accession>X1PRC1</accession>
<feature type="non-terminal residue" evidence="8">
    <location>
        <position position="209"/>
    </location>
</feature>
<dbReference type="InterPro" id="IPR011057">
    <property type="entry name" value="Mss4-like_sf"/>
</dbReference>
<evidence type="ECO:0000256" key="6">
    <source>
        <dbReference type="ARBA" id="ARBA00024679"/>
    </source>
</evidence>
<dbReference type="SUPFAM" id="SSF51316">
    <property type="entry name" value="Mss4-like"/>
    <property type="match status" value="1"/>
</dbReference>
<comment type="caution">
    <text evidence="8">The sequence shown here is derived from an EMBL/GenBank/DDBJ whole genome shotgun (WGS) entry which is preliminary data.</text>
</comment>
<dbReference type="Gene3D" id="2.170.150.20">
    <property type="entry name" value="Peptide methionine sulfoxide reductase"/>
    <property type="match status" value="1"/>
</dbReference>
<organism evidence="8">
    <name type="scientific">marine sediment metagenome</name>
    <dbReference type="NCBI Taxonomy" id="412755"/>
    <lineage>
        <taxon>unclassified sequences</taxon>
        <taxon>metagenomes</taxon>
        <taxon>ecological metagenomes</taxon>
    </lineage>
</organism>
<dbReference type="AlphaFoldDB" id="X1PRC1"/>
<dbReference type="GO" id="GO:0033743">
    <property type="term" value="F:peptide-methionine (R)-S-oxide reductase activity"/>
    <property type="evidence" value="ECO:0007669"/>
    <property type="project" value="InterPro"/>
</dbReference>
<dbReference type="InterPro" id="IPR036509">
    <property type="entry name" value="Met_Sox_Rdtase_MsrA_sf"/>
</dbReference>
<name>X1PRC1_9ZZZZ</name>
<comment type="similarity">
    <text evidence="1">In the C-terminal section; belongs to the MsrB Met sulfoxide reductase family.</text>
</comment>
<dbReference type="Gene3D" id="3.30.1060.10">
    <property type="entry name" value="Peptide methionine sulphoxide reductase MsrA"/>
    <property type="match status" value="1"/>
</dbReference>
<dbReference type="GO" id="GO:0005737">
    <property type="term" value="C:cytoplasm"/>
    <property type="evidence" value="ECO:0007669"/>
    <property type="project" value="TreeGrafter"/>
</dbReference>
<dbReference type="FunFam" id="2.170.150.20:FF:000003">
    <property type="entry name" value="Peptide methionine sulfoxide reductase MsrB"/>
    <property type="match status" value="1"/>
</dbReference>
<evidence type="ECO:0000313" key="8">
    <source>
        <dbReference type="EMBL" id="GAI41620.1"/>
    </source>
</evidence>
<dbReference type="InterPro" id="IPR002579">
    <property type="entry name" value="Met_Sox_Rdtase_MsrB_dom"/>
</dbReference>
<dbReference type="NCBIfam" id="TIGR00357">
    <property type="entry name" value="peptide-methionine (R)-S-oxide reductase MsrB"/>
    <property type="match status" value="1"/>
</dbReference>
<dbReference type="Pfam" id="PF01641">
    <property type="entry name" value="SelR"/>
    <property type="match status" value="1"/>
</dbReference>
<sequence length="209" mass="24047">MAEESKEKLQASGKFQRDIVTEIIPASKFYVAEDYHQDYYKKSSIRYKLYRAGSGREAYLKSTWDDTTKNNDSKFEKLSDEELKNRLTPLQYKVTQSCGTEKAFDNEYWDNKKEGIYVDIVSGEPLFSSLDKFDSGTGWPSFTKLLEPDNILEKEDKSLFMSRTEVRSKYADSHLGHVFDDGPASTGLRYCINSAALRFISKEDLEKEG</sequence>
<dbReference type="EC" id="1.8.4.11" evidence="3"/>
<evidence type="ECO:0000256" key="5">
    <source>
        <dbReference type="ARBA" id="ARBA00023268"/>
    </source>
</evidence>
<proteinExistence type="inferred from homology"/>
<evidence type="ECO:0000256" key="2">
    <source>
        <dbReference type="ARBA" id="ARBA00011017"/>
    </source>
</evidence>
<dbReference type="PROSITE" id="PS51790">
    <property type="entry name" value="MSRB"/>
    <property type="match status" value="1"/>
</dbReference>
<evidence type="ECO:0000259" key="7">
    <source>
        <dbReference type="PROSITE" id="PS51790"/>
    </source>
</evidence>
<evidence type="ECO:0000256" key="3">
    <source>
        <dbReference type="ARBA" id="ARBA00012502"/>
    </source>
</evidence>
<dbReference type="GO" id="GO:0030091">
    <property type="term" value="P:protein repair"/>
    <property type="evidence" value="ECO:0007669"/>
    <property type="project" value="InterPro"/>
</dbReference>
<evidence type="ECO:0000256" key="4">
    <source>
        <dbReference type="ARBA" id="ARBA00023002"/>
    </source>
</evidence>
<dbReference type="SUPFAM" id="SSF55068">
    <property type="entry name" value="Peptide methionine sulfoxide reductase"/>
    <property type="match status" value="1"/>
</dbReference>